<sequence length="803" mass="89051">MKAFMYRWVAVVALLSLAACNGGSSDDDASQANDEASTDVSVSGDLRPERSSPRPGGAGKEETNGNAPTEGVTPVTNPGGKLLTRSNFETPFEGQAPGWHVNYWGSPLPEYQIDREARASNVHSGSGALRFRVTRRDSGDAHLAFRFGFRSGKTYRVAMYLKSSVPTSAVVQLRRDAEPWDAFGAKTVQLTGQWQRVELQGTYEWDEGGSVRVIAKTDDVDIFVDDMSLSEVAKATARPEGLSLPAEGGQAVRYTTVASSDLEGNYVNTAAGWTVNYWGLPLPDWSVGRETRPGYVYAGKSSQRFRVDSEGGGDVHLTYGYGFAHGRTYRATLYLRADRDAKVVLQMRRDAHPWDAFATKTVTANTTWQKVEITGTYPGAVAGTLRISLKTHGVNVYLDNFKLDDVERNEMAPVSSAPVPDTLFGLHVNKLGNHFNWPALGHRIVRLWNTGTTWRALEPVNNAWDFTGSAGKRLDLYVDYVKNNDPDAAILYTLGQTPQWASTTPRVKGLYGDGASGAPAHLEDWRDYVRTLARRYAGKIRYWELWNEPDFEPHYNGSMATMVEMARIAREEIKAADPANQLVSPGVTTGQGMRWLDNFLAAGGGKHVDVVGFHWYFDTEPEKLAARIENVRRLMANHGIGDKPLWNTEGSPGCDSLLYQCKSFVPTAEQKRSVTARALMVMWAKGVSSFSYYFWERSDSLASLVKSDFQTPTEQAQAYAEAVRWMRGARMVDAYTVDEKVYVFRMSRGGESYVILWSTEPGTVVNLPGTWSFSRYKTLTASHDTIPASRQLRVGLEPVLLYP</sequence>
<dbReference type="PATRIC" id="fig|413882.6.peg.5363"/>
<dbReference type="RefSeq" id="WP_047196880.1">
    <property type="nucleotide sequence ID" value="NZ_CP011371.1"/>
</dbReference>
<protein>
    <recommendedName>
        <fullName evidence="3">Asl1-like glycosyl hydrolase catalytic domain-containing protein</fullName>
    </recommendedName>
</protein>
<dbReference type="Pfam" id="PF11790">
    <property type="entry name" value="Glyco_hydro_cc"/>
    <property type="match status" value="1"/>
</dbReference>
<dbReference type="PANTHER" id="PTHR12631:SF10">
    <property type="entry name" value="BETA-XYLOSIDASE-LIKE PROTEIN-RELATED"/>
    <property type="match status" value="1"/>
</dbReference>
<dbReference type="PROSITE" id="PS51257">
    <property type="entry name" value="PROKAR_LIPOPROTEIN"/>
    <property type="match status" value="1"/>
</dbReference>
<dbReference type="PANTHER" id="PTHR12631">
    <property type="entry name" value="ALPHA-L-IDURONIDASE"/>
    <property type="match status" value="1"/>
</dbReference>
<dbReference type="InterPro" id="IPR008979">
    <property type="entry name" value="Galactose-bd-like_sf"/>
</dbReference>
<evidence type="ECO:0000259" key="3">
    <source>
        <dbReference type="Pfam" id="PF11790"/>
    </source>
</evidence>
<dbReference type="GO" id="GO:0004553">
    <property type="term" value="F:hydrolase activity, hydrolyzing O-glycosyl compounds"/>
    <property type="evidence" value="ECO:0007669"/>
    <property type="project" value="TreeGrafter"/>
</dbReference>
<evidence type="ECO:0000313" key="4">
    <source>
        <dbReference type="EMBL" id="AKJ31828.1"/>
    </source>
</evidence>
<reference evidence="4 5" key="1">
    <citation type="submission" date="2015-05" db="EMBL/GenBank/DDBJ databases">
        <authorList>
            <person name="Tang B."/>
            <person name="Yu Y."/>
        </authorList>
    </citation>
    <scope>NUCLEOTIDE SEQUENCE [LARGE SCALE GENOMIC DNA]</scope>
    <source>
        <strain evidence="4 5">DSM 7029</strain>
    </source>
</reference>
<evidence type="ECO:0000256" key="2">
    <source>
        <dbReference type="SAM" id="SignalP"/>
    </source>
</evidence>
<feature type="signal peptide" evidence="2">
    <location>
        <begin position="1"/>
        <end position="21"/>
    </location>
</feature>
<dbReference type="Gene3D" id="3.20.20.80">
    <property type="entry name" value="Glycosidases"/>
    <property type="match status" value="1"/>
</dbReference>
<proteinExistence type="predicted"/>
<feature type="compositionally biased region" description="Polar residues" evidence="1">
    <location>
        <begin position="30"/>
        <end position="41"/>
    </location>
</feature>
<dbReference type="KEGG" id="pbh:AAW51_5137"/>
<keyword evidence="2" id="KW-0732">Signal</keyword>
<feature type="chain" id="PRO_5002551998" description="Asl1-like glycosyl hydrolase catalytic domain-containing protein" evidence="2">
    <location>
        <begin position="22"/>
        <end position="803"/>
    </location>
</feature>
<feature type="domain" description="Asl1-like glycosyl hydrolase catalytic" evidence="3">
    <location>
        <begin position="545"/>
        <end position="695"/>
    </location>
</feature>
<dbReference type="AlphaFoldDB" id="A0A0G3BV08"/>
<dbReference type="Gene3D" id="2.60.120.260">
    <property type="entry name" value="Galactose-binding domain-like"/>
    <property type="match status" value="2"/>
</dbReference>
<dbReference type="InterPro" id="IPR051923">
    <property type="entry name" value="Glycosyl_Hydrolase_39"/>
</dbReference>
<name>A0A0G3BV08_9BURK</name>
<dbReference type="EMBL" id="CP011371">
    <property type="protein sequence ID" value="AKJ31828.1"/>
    <property type="molecule type" value="Genomic_DNA"/>
</dbReference>
<accession>A0A0G3BV08</accession>
<evidence type="ECO:0000256" key="1">
    <source>
        <dbReference type="SAM" id="MobiDB-lite"/>
    </source>
</evidence>
<dbReference type="STRING" id="413882.AAW51_5137"/>
<evidence type="ECO:0000313" key="5">
    <source>
        <dbReference type="Proteomes" id="UP000035352"/>
    </source>
</evidence>
<dbReference type="SUPFAM" id="SSF49785">
    <property type="entry name" value="Galactose-binding domain-like"/>
    <property type="match status" value="2"/>
</dbReference>
<gene>
    <name evidence="4" type="ORF">AAW51_5137</name>
</gene>
<dbReference type="InterPro" id="IPR024655">
    <property type="entry name" value="Asl1_glyco_hydro_catalytic"/>
</dbReference>
<keyword evidence="5" id="KW-1185">Reference proteome</keyword>
<feature type="region of interest" description="Disordered" evidence="1">
    <location>
        <begin position="22"/>
        <end position="89"/>
    </location>
</feature>
<organism evidence="4 5">
    <name type="scientific">Caldimonas brevitalea</name>
    <dbReference type="NCBI Taxonomy" id="413882"/>
    <lineage>
        <taxon>Bacteria</taxon>
        <taxon>Pseudomonadati</taxon>
        <taxon>Pseudomonadota</taxon>
        <taxon>Betaproteobacteria</taxon>
        <taxon>Burkholderiales</taxon>
        <taxon>Sphaerotilaceae</taxon>
        <taxon>Caldimonas</taxon>
    </lineage>
</organism>
<dbReference type="InterPro" id="IPR017853">
    <property type="entry name" value="GH"/>
</dbReference>
<dbReference type="SUPFAM" id="SSF51445">
    <property type="entry name" value="(Trans)glycosidases"/>
    <property type="match status" value="1"/>
</dbReference>
<dbReference type="Proteomes" id="UP000035352">
    <property type="component" value="Chromosome"/>
</dbReference>